<keyword evidence="4" id="KW-0813">Transport</keyword>
<dbReference type="SUPFAM" id="SSF48371">
    <property type="entry name" value="ARM repeat"/>
    <property type="match status" value="1"/>
</dbReference>
<dbReference type="GO" id="GO:0005829">
    <property type="term" value="C:cytosol"/>
    <property type="evidence" value="ECO:0007669"/>
    <property type="project" value="TreeGrafter"/>
</dbReference>
<evidence type="ECO:0000256" key="7">
    <source>
        <dbReference type="ARBA" id="ARBA00023242"/>
    </source>
</evidence>
<keyword evidence="11" id="KW-1185">Reference proteome</keyword>
<dbReference type="GO" id="GO:0061015">
    <property type="term" value="P:snRNA import into nucleus"/>
    <property type="evidence" value="ECO:0007669"/>
    <property type="project" value="EnsemblFungi"/>
</dbReference>
<protein>
    <submittedName>
        <fullName evidence="10">Importin N-terminal domain-containing protein</fullName>
    </submittedName>
</protein>
<evidence type="ECO:0000256" key="6">
    <source>
        <dbReference type="ARBA" id="ARBA00022927"/>
    </source>
</evidence>
<dbReference type="Pfam" id="PF03810">
    <property type="entry name" value="IBN_N"/>
    <property type="match status" value="1"/>
</dbReference>
<evidence type="ECO:0000313" key="10">
    <source>
        <dbReference type="EnsemblFungi" id="PTTG_01487-t43_1-p1"/>
    </source>
</evidence>
<dbReference type="OrthoDB" id="2501327at2759"/>
<dbReference type="Pfam" id="PF03378">
    <property type="entry name" value="CAS_CSE1"/>
    <property type="match status" value="1"/>
</dbReference>
<evidence type="ECO:0000256" key="4">
    <source>
        <dbReference type="ARBA" id="ARBA00022448"/>
    </source>
</evidence>
<dbReference type="EnsemblFungi" id="PTTG_01487-t43_1">
    <property type="protein sequence ID" value="PTTG_01487-t43_1-p1"/>
    <property type="gene ID" value="PTTG_01487"/>
</dbReference>
<dbReference type="InterPro" id="IPR016024">
    <property type="entry name" value="ARM-type_fold"/>
</dbReference>
<reference evidence="10 11" key="3">
    <citation type="journal article" date="2017" name="G3 (Bethesda)">
        <title>Comparative analysis highlights variable genome content of wheat rusts and divergence of the mating loci.</title>
        <authorList>
            <person name="Cuomo C.A."/>
            <person name="Bakkeren G."/>
            <person name="Khalil H.B."/>
            <person name="Panwar V."/>
            <person name="Joly D."/>
            <person name="Linning R."/>
            <person name="Sakthikumar S."/>
            <person name="Song X."/>
            <person name="Adiconis X."/>
            <person name="Fan L."/>
            <person name="Goldberg J.M."/>
            <person name="Levin J.Z."/>
            <person name="Young S."/>
            <person name="Zeng Q."/>
            <person name="Anikster Y."/>
            <person name="Bruce M."/>
            <person name="Wang M."/>
            <person name="Yin C."/>
            <person name="McCallum B."/>
            <person name="Szabo L.J."/>
            <person name="Hulbert S."/>
            <person name="Chen X."/>
            <person name="Fellers J.P."/>
        </authorList>
    </citation>
    <scope>NUCLEOTIDE SEQUENCE</scope>
    <source>
        <strain evidence="10">isolate 1-1 / race 1 (BBBD)</strain>
        <strain evidence="11">Isolate 1-1 / race 1 (BBBD)</strain>
    </source>
</reference>
<evidence type="ECO:0000313" key="9">
    <source>
        <dbReference type="EMBL" id="OAV99872.1"/>
    </source>
</evidence>
<dbReference type="PANTHER" id="PTHR10997">
    <property type="entry name" value="IMPORTIN-7, 8, 11"/>
    <property type="match status" value="1"/>
</dbReference>
<dbReference type="Pfam" id="PF08506">
    <property type="entry name" value="Cse1"/>
    <property type="match status" value="1"/>
</dbReference>
<dbReference type="GO" id="GO:0005049">
    <property type="term" value="F:nuclear export signal receptor activity"/>
    <property type="evidence" value="ECO:0007669"/>
    <property type="project" value="EnsemblFungi"/>
</dbReference>
<reference evidence="9" key="2">
    <citation type="submission" date="2016-05" db="EMBL/GenBank/DDBJ databases">
        <title>Comparative analysis highlights variable genome content of wheat rusts and divergence of the mating loci.</title>
        <authorList>
            <person name="Cuomo C.A."/>
            <person name="Bakkeren G."/>
            <person name="Szabo L."/>
            <person name="Khalil H."/>
            <person name="Joly D."/>
            <person name="Goldberg J."/>
            <person name="Young S."/>
            <person name="Zeng Q."/>
            <person name="Fellers J."/>
        </authorList>
    </citation>
    <scope>NUCLEOTIDE SEQUENCE [LARGE SCALE GENOMIC DNA]</scope>
    <source>
        <strain evidence="9">1-1 BBBD Race 1</strain>
    </source>
</reference>
<dbReference type="GO" id="GO:0031267">
    <property type="term" value="F:small GTPase binding"/>
    <property type="evidence" value="ECO:0007669"/>
    <property type="project" value="InterPro"/>
</dbReference>
<keyword evidence="7" id="KW-0539">Nucleus</keyword>
<dbReference type="GO" id="GO:0046827">
    <property type="term" value="P:positive regulation of protein export from nucleus"/>
    <property type="evidence" value="ECO:0007669"/>
    <property type="project" value="EnsemblFungi"/>
</dbReference>
<proteinExistence type="inferred from homology"/>
<evidence type="ECO:0000256" key="5">
    <source>
        <dbReference type="ARBA" id="ARBA00022490"/>
    </source>
</evidence>
<name>A0A0C4EL53_PUCT1</name>
<dbReference type="Gene3D" id="1.25.10.10">
    <property type="entry name" value="Leucine-rich Repeat Variant"/>
    <property type="match status" value="1"/>
</dbReference>
<dbReference type="GO" id="GO:0032991">
    <property type="term" value="C:protein-containing complex"/>
    <property type="evidence" value="ECO:0007669"/>
    <property type="project" value="EnsemblFungi"/>
</dbReference>
<dbReference type="InterPro" id="IPR013713">
    <property type="entry name" value="XPO2_central"/>
</dbReference>
<evidence type="ECO:0000256" key="1">
    <source>
        <dbReference type="ARBA" id="ARBA00004123"/>
    </source>
</evidence>
<accession>A0A0C4EL53</accession>
<gene>
    <name evidence="9" type="ORF">PTTG_01487</name>
</gene>
<feature type="domain" description="Importin N-terminal" evidence="8">
    <location>
        <begin position="29"/>
        <end position="104"/>
    </location>
</feature>
<organism evidence="9">
    <name type="scientific">Puccinia triticina (isolate 1-1 / race 1 (BBBD))</name>
    <name type="common">Brown leaf rust fungus</name>
    <dbReference type="NCBI Taxonomy" id="630390"/>
    <lineage>
        <taxon>Eukaryota</taxon>
        <taxon>Fungi</taxon>
        <taxon>Dikarya</taxon>
        <taxon>Basidiomycota</taxon>
        <taxon>Pucciniomycotina</taxon>
        <taxon>Pucciniomycetes</taxon>
        <taxon>Pucciniales</taxon>
        <taxon>Pucciniaceae</taxon>
        <taxon>Puccinia</taxon>
    </lineage>
</organism>
<dbReference type="FunFam" id="1.25.10.10:FF:000057">
    <property type="entry name" value="Exportin-2 isoform 1"/>
    <property type="match status" value="1"/>
</dbReference>
<dbReference type="STRING" id="630390.A0A0C4EL53"/>
<dbReference type="SMART" id="SM00913">
    <property type="entry name" value="IBN_N"/>
    <property type="match status" value="1"/>
</dbReference>
<reference evidence="10" key="4">
    <citation type="submission" date="2025-05" db="UniProtKB">
        <authorList>
            <consortium name="EnsemblFungi"/>
        </authorList>
    </citation>
    <scope>IDENTIFICATION</scope>
    <source>
        <strain evidence="10">isolate 1-1 / race 1 (BBBD)</strain>
    </source>
</reference>
<comment type="similarity">
    <text evidence="3">Belongs to the XPO2/CSE1 family.</text>
</comment>
<reference evidence="9" key="1">
    <citation type="submission" date="2009-11" db="EMBL/GenBank/DDBJ databases">
        <authorList>
            <consortium name="The Broad Institute Genome Sequencing Platform"/>
            <person name="Ward D."/>
            <person name="Feldgarden M."/>
            <person name="Earl A."/>
            <person name="Young S.K."/>
            <person name="Zeng Q."/>
            <person name="Koehrsen M."/>
            <person name="Alvarado L."/>
            <person name="Berlin A."/>
            <person name="Bochicchio J."/>
            <person name="Borenstein D."/>
            <person name="Chapman S.B."/>
            <person name="Chen Z."/>
            <person name="Engels R."/>
            <person name="Freedman E."/>
            <person name="Gellesch M."/>
            <person name="Goldberg J."/>
            <person name="Griggs A."/>
            <person name="Gujja S."/>
            <person name="Heilman E."/>
            <person name="Heiman D."/>
            <person name="Hepburn T."/>
            <person name="Howarth C."/>
            <person name="Jen D."/>
            <person name="Larson L."/>
            <person name="Lewis B."/>
            <person name="Mehta T."/>
            <person name="Park D."/>
            <person name="Pearson M."/>
            <person name="Roberts A."/>
            <person name="Saif S."/>
            <person name="Shea T."/>
            <person name="Shenoy N."/>
            <person name="Sisk P."/>
            <person name="Stolte C."/>
            <person name="Sykes S."/>
            <person name="Thomson T."/>
            <person name="Walk T."/>
            <person name="White J."/>
            <person name="Yandava C."/>
            <person name="Izard J."/>
            <person name="Baranova O.V."/>
            <person name="Blanton J.M."/>
            <person name="Tanner A.C."/>
            <person name="Dewhirst F.E."/>
            <person name="Haas B."/>
            <person name="Nusbaum C."/>
            <person name="Birren B."/>
        </authorList>
    </citation>
    <scope>NUCLEOTIDE SEQUENCE [LARGE SCALE GENOMIC DNA]</scope>
    <source>
        <strain evidence="9">1-1 BBBD Race 1</strain>
    </source>
</reference>
<dbReference type="Proteomes" id="UP000005240">
    <property type="component" value="Unassembled WGS sequence"/>
</dbReference>
<dbReference type="EMBL" id="ADAS02000001">
    <property type="protein sequence ID" value="OAV99872.1"/>
    <property type="molecule type" value="Genomic_DNA"/>
</dbReference>
<evidence type="ECO:0000256" key="3">
    <source>
        <dbReference type="ARBA" id="ARBA00008669"/>
    </source>
</evidence>
<dbReference type="GO" id="GO:0006611">
    <property type="term" value="P:protein export from nucleus"/>
    <property type="evidence" value="ECO:0007669"/>
    <property type="project" value="EnsemblFungi"/>
</dbReference>
<dbReference type="GO" id="GO:0006606">
    <property type="term" value="P:protein import into nucleus"/>
    <property type="evidence" value="ECO:0007669"/>
    <property type="project" value="TreeGrafter"/>
</dbReference>
<evidence type="ECO:0000313" key="11">
    <source>
        <dbReference type="Proteomes" id="UP000005240"/>
    </source>
</evidence>
<sequence>MESNPETIKIISQCLCQSLNPDPTHRKLAEEQLEMAKQHLGFGNVLIAITQDPKADPTARQAAALAFKNYVKNHWAPVEEGEETHIATADRESLKSKLVSVLISLANSPSLLIQYSEAISIIATSDFPEQWPDLIDKIVQNFNQNDWNANNALLSTAHAIFKRWRAQFRTDSLFLEIKHVLERFCEPYLQLFNLLDTTLLNVAPTLPRSEQQILAKSLLLMIQIYYDLNCQDIPEFFEDHLQEFMSLLHKYLTWEIPYLASERQQDGDDEEEGEAGDLEKIRAGICEVVELYSLRYLDVFPMMDVFVKTCWDMLTRLGRQQRSDILVSKATRFLSVVVKMPSQKALFESPATLEAICEKIVLPNMFLRNFEVEMFEEDPAEFVRRDLEGSDNDTRRQAAIEITRALLEQFQKEVTAIITRYVQNYLQQYATDPVGNWRFKDAAVSLLASVASCSSTTSGGVTNINALVDVVQFFSEHVVQDLSVKNAAPPHPIIVADAIKFLHTFRNQLTREQLISVLPLLVPHLNSEVSVIYTYAAITIERILFMKRNNQLLFSLADMKDLGPELLMGLFAQIRKGTTPQQIAQNEMLMKCVMRVIVTAQKALSPHYESILSNLITILTEISKNPSNPKFNHYTFESISALIRFITMADLRTLPIFEQALFPIFSQILTQDVQDFSPFVFQILSQMLEFHTNHSEPLSDYYNDLLPPLLTPTLWELRGNVPALVRLLRAYLSAGAPRIVAENRISAMLGVFQKLIGSKLNDVYGFELLEALFEHVPTEALLPYLRNVFLLLLTRLQQSKTDKFTSALLYTIMFIVTLEKPQLTPDLLINTINAVQPGLFCQVMEGVLLPVVASTPPKQRRVVALGHISLLTRARSLQCEAESRLYLPILISVLRLFTLPQLKPTEDMTGGNSELNVTDLEEHGYQVGFSRLGASEPIGKRDPFGAMVDPRDALASGLVKAGEAQPGKIPALISQVPSEFATPYLQWLAAAGYQIK</sequence>
<dbReference type="AlphaFoldDB" id="A0A0C4EL53"/>
<evidence type="ECO:0000259" key="8">
    <source>
        <dbReference type="PROSITE" id="PS50166"/>
    </source>
</evidence>
<keyword evidence="5" id="KW-0963">Cytoplasm</keyword>
<dbReference type="PANTHER" id="PTHR10997:SF8">
    <property type="entry name" value="EXPORTIN-2"/>
    <property type="match status" value="1"/>
</dbReference>
<dbReference type="GO" id="GO:0005635">
    <property type="term" value="C:nuclear envelope"/>
    <property type="evidence" value="ECO:0007669"/>
    <property type="project" value="EnsemblFungi"/>
</dbReference>
<dbReference type="PROSITE" id="PS50166">
    <property type="entry name" value="IMPORTIN_B_NT"/>
    <property type="match status" value="1"/>
</dbReference>
<dbReference type="InterPro" id="IPR001494">
    <property type="entry name" value="Importin-beta_N"/>
</dbReference>
<keyword evidence="6" id="KW-0653">Protein transport</keyword>
<dbReference type="InterPro" id="IPR005043">
    <property type="entry name" value="XPO2_C"/>
</dbReference>
<dbReference type="VEuPathDB" id="FungiDB:PTTG_01487"/>
<dbReference type="InterPro" id="IPR011989">
    <property type="entry name" value="ARM-like"/>
</dbReference>
<comment type="subcellular location">
    <subcellularLocation>
        <location evidence="2">Cytoplasm</location>
    </subcellularLocation>
    <subcellularLocation>
        <location evidence="1">Nucleus</location>
    </subcellularLocation>
</comment>
<evidence type="ECO:0000256" key="2">
    <source>
        <dbReference type="ARBA" id="ARBA00004496"/>
    </source>
</evidence>
<dbReference type="GO" id="GO:0034399">
    <property type="term" value="C:nuclear periphery"/>
    <property type="evidence" value="ECO:0007669"/>
    <property type="project" value="EnsemblFungi"/>
</dbReference>
<dbReference type="OMA" id="AENEFLM"/>